<dbReference type="PIRSF" id="PIRSF000521">
    <property type="entry name" value="Transaminase_4ab_Lys_Orn"/>
    <property type="match status" value="1"/>
</dbReference>
<name>A0A4P7W222_9BACT</name>
<keyword evidence="7" id="KW-1185">Reference proteome</keyword>
<proteinExistence type="inferred from homology"/>
<dbReference type="Pfam" id="PF00202">
    <property type="entry name" value="Aminotran_3"/>
    <property type="match status" value="1"/>
</dbReference>
<dbReference type="Gene3D" id="3.90.1150.10">
    <property type="entry name" value="Aspartate Aminotransferase, domain 1"/>
    <property type="match status" value="1"/>
</dbReference>
<keyword evidence="2 6" id="KW-0032">Aminotransferase</keyword>
<dbReference type="GO" id="GO:0042802">
    <property type="term" value="F:identical protein binding"/>
    <property type="evidence" value="ECO:0007669"/>
    <property type="project" value="TreeGrafter"/>
</dbReference>
<dbReference type="RefSeq" id="WP_123613584.1">
    <property type="nucleotide sequence ID" value="NZ_CP039396.1"/>
</dbReference>
<dbReference type="InterPro" id="IPR050103">
    <property type="entry name" value="Class-III_PLP-dep_AT"/>
</dbReference>
<dbReference type="EMBL" id="CP039396">
    <property type="protein sequence ID" value="QCD41966.1"/>
    <property type="molecule type" value="Genomic_DNA"/>
</dbReference>
<dbReference type="GO" id="GO:0008483">
    <property type="term" value="F:transaminase activity"/>
    <property type="evidence" value="ECO:0007669"/>
    <property type="project" value="UniProtKB-KW"/>
</dbReference>
<accession>A0A4P7W222</accession>
<dbReference type="PANTHER" id="PTHR11986">
    <property type="entry name" value="AMINOTRANSFERASE CLASS III"/>
    <property type="match status" value="1"/>
</dbReference>
<evidence type="ECO:0000256" key="4">
    <source>
        <dbReference type="ARBA" id="ARBA00022898"/>
    </source>
</evidence>
<keyword evidence="3 6" id="KW-0808">Transferase</keyword>
<dbReference type="FunFam" id="3.40.640.10:FF:000100">
    <property type="entry name" value="Putative acetylornithine aminotransferase"/>
    <property type="match status" value="1"/>
</dbReference>
<comment type="cofactor">
    <cofactor evidence="1">
        <name>pyridoxal 5'-phosphate</name>
        <dbReference type="ChEBI" id="CHEBI:597326"/>
    </cofactor>
</comment>
<dbReference type="CDD" id="cd00610">
    <property type="entry name" value="OAT_like"/>
    <property type="match status" value="1"/>
</dbReference>
<dbReference type="InterPro" id="IPR015422">
    <property type="entry name" value="PyrdxlP-dep_Trfase_small"/>
</dbReference>
<protein>
    <submittedName>
        <fullName evidence="6">Aminotransferase class III-fold pyridoxal phosphate-dependent enzyme</fullName>
    </submittedName>
</protein>
<evidence type="ECO:0000313" key="6">
    <source>
        <dbReference type="EMBL" id="QCD41966.1"/>
    </source>
</evidence>
<evidence type="ECO:0000313" key="7">
    <source>
        <dbReference type="Proteomes" id="UP000297149"/>
    </source>
</evidence>
<dbReference type="PANTHER" id="PTHR11986:SF79">
    <property type="entry name" value="ACETYLORNITHINE AMINOTRANSFERASE, MITOCHONDRIAL"/>
    <property type="match status" value="1"/>
</dbReference>
<keyword evidence="4 5" id="KW-0663">Pyridoxal phosphate</keyword>
<dbReference type="InterPro" id="IPR015424">
    <property type="entry name" value="PyrdxlP-dep_Trfase"/>
</dbReference>
<organism evidence="6 7">
    <name type="scientific">Duncaniella dubosii</name>
    <dbReference type="NCBI Taxonomy" id="2518971"/>
    <lineage>
        <taxon>Bacteria</taxon>
        <taxon>Pseudomonadati</taxon>
        <taxon>Bacteroidota</taxon>
        <taxon>Bacteroidia</taxon>
        <taxon>Bacteroidales</taxon>
        <taxon>Muribaculaceae</taxon>
        <taxon>Duncaniella</taxon>
    </lineage>
</organism>
<evidence type="ECO:0000256" key="3">
    <source>
        <dbReference type="ARBA" id="ARBA00022679"/>
    </source>
</evidence>
<dbReference type="GO" id="GO:0030170">
    <property type="term" value="F:pyridoxal phosphate binding"/>
    <property type="evidence" value="ECO:0007669"/>
    <property type="project" value="InterPro"/>
</dbReference>
<dbReference type="PROSITE" id="PS00600">
    <property type="entry name" value="AA_TRANSFER_CLASS_3"/>
    <property type="match status" value="1"/>
</dbReference>
<dbReference type="KEGG" id="ddb:E7747_06530"/>
<dbReference type="AlphaFoldDB" id="A0A4P7W222"/>
<dbReference type="InterPro" id="IPR005814">
    <property type="entry name" value="Aminotrans_3"/>
</dbReference>
<dbReference type="Gene3D" id="3.40.640.10">
    <property type="entry name" value="Type I PLP-dependent aspartate aminotransferase-like (Major domain)"/>
    <property type="match status" value="1"/>
</dbReference>
<dbReference type="SUPFAM" id="SSF53383">
    <property type="entry name" value="PLP-dependent transferases"/>
    <property type="match status" value="1"/>
</dbReference>
<evidence type="ECO:0000256" key="2">
    <source>
        <dbReference type="ARBA" id="ARBA00022576"/>
    </source>
</evidence>
<sequence>MKLFDVYSLYDIEPVRGLGNHVYTADGTEYLDLYGGHAVISIGHAHHTYVTAIAEQVSKLGFYSNSVQNSLQQKLADRLGRLSGYNDYALFLCNSGAEANENAMKLASFHTGKSKILAFDKAFHGRTSGAVAATDNPKIQAPFNSTDNVEFAPLNDIEAVEAKLSTGEFAAVIIEGIQGVAGIRMVDDKFLQELRKLCSKYGVLLILDEIQSGYGRTGRFFAHQYTGVRPDIITCAKGIANGFPMGAVLIAPHIKPVKGMLGTTFGGNHLACAAAIAVLDVMETENMIANAAAVGEYLLEELHHLAATNPEITEVRGRGLMIGIEIKGSASQLRKKLLFDKHIFTGGAGEHTVRLLPPLSLPRSHAKRFIESFKEVLAEGQE</sequence>
<evidence type="ECO:0000256" key="5">
    <source>
        <dbReference type="RuleBase" id="RU003560"/>
    </source>
</evidence>
<comment type="similarity">
    <text evidence="5">Belongs to the class-III pyridoxal-phosphate-dependent aminotransferase family.</text>
</comment>
<reference evidence="7" key="1">
    <citation type="submission" date="2019-02" db="EMBL/GenBank/DDBJ databases">
        <title>Isolation and identification of novel species under the genus Muribaculum.</title>
        <authorList>
            <person name="Miyake S."/>
            <person name="Ding Y."/>
            <person name="Low A."/>
            <person name="Soh M."/>
            <person name="Seedorf H."/>
        </authorList>
    </citation>
    <scope>NUCLEOTIDE SEQUENCE [LARGE SCALE GENOMIC DNA]</scope>
    <source>
        <strain evidence="7">H5</strain>
    </source>
</reference>
<dbReference type="InterPro" id="IPR015421">
    <property type="entry name" value="PyrdxlP-dep_Trfase_major"/>
</dbReference>
<dbReference type="InterPro" id="IPR049704">
    <property type="entry name" value="Aminotrans_3_PPA_site"/>
</dbReference>
<gene>
    <name evidence="6" type="ORF">E7747_06530</name>
</gene>
<evidence type="ECO:0000256" key="1">
    <source>
        <dbReference type="ARBA" id="ARBA00001933"/>
    </source>
</evidence>
<dbReference type="Proteomes" id="UP000297149">
    <property type="component" value="Chromosome"/>
</dbReference>